<name>A0ABS2DI35_9BACI</name>
<dbReference type="NCBIfam" id="NF037995">
    <property type="entry name" value="TRAP_S1"/>
    <property type="match status" value="1"/>
</dbReference>
<protein>
    <submittedName>
        <fullName evidence="5">TRAP transporter substrate-binding protein</fullName>
    </submittedName>
</protein>
<dbReference type="PIRSF" id="PIRSF006470">
    <property type="entry name" value="DctB"/>
    <property type="match status" value="1"/>
</dbReference>
<comment type="caution">
    <text evidence="5">The sequence shown here is derived from an EMBL/GenBank/DDBJ whole genome shotgun (WGS) entry which is preliminary data.</text>
</comment>
<accession>A0ABS2DI35</accession>
<dbReference type="InterPro" id="IPR018389">
    <property type="entry name" value="DctP_fam"/>
</dbReference>
<dbReference type="PROSITE" id="PS51257">
    <property type="entry name" value="PROKAR_LIPOPROTEIN"/>
    <property type="match status" value="1"/>
</dbReference>
<proteinExistence type="inferred from homology"/>
<dbReference type="NCBIfam" id="TIGR00787">
    <property type="entry name" value="dctP"/>
    <property type="match status" value="1"/>
</dbReference>
<keyword evidence="2" id="KW-0813">Transport</keyword>
<dbReference type="InterPro" id="IPR038404">
    <property type="entry name" value="TRAP_DctP_sf"/>
</dbReference>
<evidence type="ECO:0000313" key="6">
    <source>
        <dbReference type="Proteomes" id="UP001518925"/>
    </source>
</evidence>
<reference evidence="5 6" key="1">
    <citation type="submission" date="2021-02" db="EMBL/GenBank/DDBJ databases">
        <title>Bacillus sp. RD4P76, an endophyte from a halophyte.</title>
        <authorList>
            <person name="Sun J.-Q."/>
        </authorList>
    </citation>
    <scope>NUCLEOTIDE SEQUENCE [LARGE SCALE GENOMIC DNA]</scope>
    <source>
        <strain evidence="5 6">RD4P76</strain>
    </source>
</reference>
<keyword evidence="3 4" id="KW-0732">Signal</keyword>
<feature type="signal peptide" evidence="4">
    <location>
        <begin position="1"/>
        <end position="21"/>
    </location>
</feature>
<evidence type="ECO:0000256" key="2">
    <source>
        <dbReference type="ARBA" id="ARBA00022448"/>
    </source>
</evidence>
<dbReference type="PANTHER" id="PTHR33376">
    <property type="match status" value="1"/>
</dbReference>
<sequence>MKMRRWFTGLSAFALSVGVLAGCSSDQTSSESDGKEVAEVVELKLGHVWPNSEIHAQAAEKFAEEVAELSDGSLKIELFEDGTLGADKDLLEGLKVGTADIWVGGAGVLSGSSDTAKIFTVPFLFDSQEHFDKVYNGEVGQEISDKILEESGYKVLSYWERGARWLTVNKEVKTPEDLAGLKIRVPESPVFVKSFEQLGAAPTPMAFGEVFTSLQQGVIDGQENPLSLIYNSKFNEVVDYLVKTEHVREPISLVISDTTFNKLSPEQQEILEKAANGEAKKYAAETIISGDSEYLQKLQDAGMKLVEPNLADFQAKLDGFVDTNFPEIKDIFEKVRSAK</sequence>
<evidence type="ECO:0000313" key="5">
    <source>
        <dbReference type="EMBL" id="MBM6618128.1"/>
    </source>
</evidence>
<feature type="chain" id="PRO_5046424368" evidence="4">
    <location>
        <begin position="22"/>
        <end position="339"/>
    </location>
</feature>
<dbReference type="PANTHER" id="PTHR33376:SF7">
    <property type="entry name" value="C4-DICARBOXYLATE-BINDING PROTEIN DCTB"/>
    <property type="match status" value="1"/>
</dbReference>
<organism evidence="5 6">
    <name type="scientific">Bacillus suaedaesalsae</name>
    <dbReference type="NCBI Taxonomy" id="2810349"/>
    <lineage>
        <taxon>Bacteria</taxon>
        <taxon>Bacillati</taxon>
        <taxon>Bacillota</taxon>
        <taxon>Bacilli</taxon>
        <taxon>Bacillales</taxon>
        <taxon>Bacillaceae</taxon>
        <taxon>Bacillus</taxon>
    </lineage>
</organism>
<evidence type="ECO:0000256" key="3">
    <source>
        <dbReference type="ARBA" id="ARBA00022729"/>
    </source>
</evidence>
<gene>
    <name evidence="5" type="ORF">JR050_10705</name>
</gene>
<dbReference type="Pfam" id="PF03480">
    <property type="entry name" value="DctP"/>
    <property type="match status" value="1"/>
</dbReference>
<dbReference type="InterPro" id="IPR004682">
    <property type="entry name" value="TRAP_DctP"/>
</dbReference>
<evidence type="ECO:0000256" key="1">
    <source>
        <dbReference type="ARBA" id="ARBA00009023"/>
    </source>
</evidence>
<dbReference type="CDD" id="cd13603">
    <property type="entry name" value="PBP2_TRAP_Siap_TeaA_like"/>
    <property type="match status" value="1"/>
</dbReference>
<dbReference type="Gene3D" id="3.40.190.170">
    <property type="entry name" value="Bacterial extracellular solute-binding protein, family 7"/>
    <property type="match status" value="1"/>
</dbReference>
<keyword evidence="6" id="KW-1185">Reference proteome</keyword>
<evidence type="ECO:0000256" key="4">
    <source>
        <dbReference type="SAM" id="SignalP"/>
    </source>
</evidence>
<comment type="similarity">
    <text evidence="1">Belongs to the bacterial solute-binding protein 7 family.</text>
</comment>
<dbReference type="Proteomes" id="UP001518925">
    <property type="component" value="Unassembled WGS sequence"/>
</dbReference>
<dbReference type="RefSeq" id="WP_204203492.1">
    <property type="nucleotide sequence ID" value="NZ_JAFELM010000030.1"/>
</dbReference>
<dbReference type="EMBL" id="JAFELM010000030">
    <property type="protein sequence ID" value="MBM6618128.1"/>
    <property type="molecule type" value="Genomic_DNA"/>
</dbReference>